<comment type="similarity">
    <text evidence="1 5">Belongs to the proline oxidase family.</text>
</comment>
<dbReference type="SUPFAM" id="SSF51730">
    <property type="entry name" value="FAD-linked oxidoreductase"/>
    <property type="match status" value="1"/>
</dbReference>
<dbReference type="Gramene" id="OMO88516">
    <property type="protein sequence ID" value="OMO88516"/>
    <property type="gene ID" value="CCACVL1_08331"/>
</dbReference>
<keyword evidence="3 5" id="KW-0560">Oxidoreductase</keyword>
<protein>
    <recommendedName>
        <fullName evidence="2 5">Proline dehydrogenase</fullName>
        <ecNumber evidence="2 5">1.5.5.2</ecNumber>
    </recommendedName>
</protein>
<evidence type="ECO:0000256" key="5">
    <source>
        <dbReference type="RuleBase" id="RU364054"/>
    </source>
</evidence>
<comment type="caution">
    <text evidence="7">The sequence shown here is derived from an EMBL/GenBank/DDBJ whole genome shotgun (WGS) entry which is preliminary data.</text>
</comment>
<dbReference type="OMA" id="WMQDAAD"/>
<evidence type="ECO:0000259" key="6">
    <source>
        <dbReference type="Pfam" id="PF01619"/>
    </source>
</evidence>
<evidence type="ECO:0000313" key="7">
    <source>
        <dbReference type="EMBL" id="OMO88516.1"/>
    </source>
</evidence>
<keyword evidence="4 5" id="KW-0642">Proline metabolism</keyword>
<dbReference type="InterPro" id="IPR029041">
    <property type="entry name" value="FAD-linked_oxidoreductase-like"/>
</dbReference>
<evidence type="ECO:0000256" key="1">
    <source>
        <dbReference type="ARBA" id="ARBA00005869"/>
    </source>
</evidence>
<evidence type="ECO:0000256" key="3">
    <source>
        <dbReference type="ARBA" id="ARBA00023002"/>
    </source>
</evidence>
<keyword evidence="8" id="KW-1185">Reference proteome</keyword>
<accession>A0A1R3J149</accession>
<name>A0A1R3J149_COCAP</name>
<dbReference type="PANTHER" id="PTHR13914:SF0">
    <property type="entry name" value="PROLINE DEHYDROGENASE 1, MITOCHONDRIAL"/>
    <property type="match status" value="1"/>
</dbReference>
<comment type="function">
    <text evidence="5">Converts proline to delta-1-pyrroline-5-carboxylate.</text>
</comment>
<dbReference type="InterPro" id="IPR002872">
    <property type="entry name" value="Proline_DH_dom"/>
</dbReference>
<sequence>MATRLLFSPRFLNNSRYFSRPFNSASSATITTAVSPLNFDEKPEPTVEKTPTSSLNQFPTATPLDLNDHQKLFESVSTLKLLRSSANLRLASIEPLVDFGTWIMNSRLVETSFTRDLILKTVKHTFFEHFCAGETTEEAGDCIRKLHDANLRGMLVYAVEHTTDNAGCDRNLEGFLRSVEFAKSLPPSSVSFVIAKITAICPISLLRRVSDLLRWQHKDPSFNLPWKLNTFPIFSDSSPLYHTLEKPEPLTPQEELDFQLAFQRLQKLCQKSVEDNVQLTIDAEDTSLQPAIDYLTYSSAIMYNRDDNPIVYGTIQAYLKDAKERLYLAAKTAEKMGIPMGFKLVRGAYMTSENKLASSLGYDSPIHNSIQETHACYNDCASFMLERIADGCGAVVLATHNVESGQLAASKARDLGIQKGNQKLEFAQLYGMSEALSFGLRNAGFQVSKYLPYGPVDMVIPYLLRRAEENRGLLAASNLDRQLMGKELKRRLKNLQFAKPQVTAPSGIKVEIGTQ</sequence>
<dbReference type="AlphaFoldDB" id="A0A1R3J149"/>
<evidence type="ECO:0000256" key="2">
    <source>
        <dbReference type="ARBA" id="ARBA00012695"/>
    </source>
</evidence>
<keyword evidence="5" id="KW-0274">FAD</keyword>
<reference evidence="7 8" key="1">
    <citation type="submission" date="2013-09" db="EMBL/GenBank/DDBJ databases">
        <title>Corchorus capsularis genome sequencing.</title>
        <authorList>
            <person name="Alam M."/>
            <person name="Haque M.S."/>
            <person name="Islam M.S."/>
            <person name="Emdad E.M."/>
            <person name="Islam M.M."/>
            <person name="Ahmed B."/>
            <person name="Halim A."/>
            <person name="Hossen Q.M.M."/>
            <person name="Hossain M.Z."/>
            <person name="Ahmed R."/>
            <person name="Khan M.M."/>
            <person name="Islam R."/>
            <person name="Rashid M.M."/>
            <person name="Khan S.A."/>
            <person name="Rahman M.S."/>
            <person name="Alam M."/>
        </authorList>
    </citation>
    <scope>NUCLEOTIDE SEQUENCE [LARGE SCALE GENOMIC DNA]</scope>
    <source>
        <strain evidence="8">cv. CVL-1</strain>
        <tissue evidence="7">Whole seedling</tissue>
    </source>
</reference>
<organism evidence="7 8">
    <name type="scientific">Corchorus capsularis</name>
    <name type="common">Jute</name>
    <dbReference type="NCBI Taxonomy" id="210143"/>
    <lineage>
        <taxon>Eukaryota</taxon>
        <taxon>Viridiplantae</taxon>
        <taxon>Streptophyta</taxon>
        <taxon>Embryophyta</taxon>
        <taxon>Tracheophyta</taxon>
        <taxon>Spermatophyta</taxon>
        <taxon>Magnoliopsida</taxon>
        <taxon>eudicotyledons</taxon>
        <taxon>Gunneridae</taxon>
        <taxon>Pentapetalae</taxon>
        <taxon>rosids</taxon>
        <taxon>malvids</taxon>
        <taxon>Malvales</taxon>
        <taxon>Malvaceae</taxon>
        <taxon>Grewioideae</taxon>
        <taxon>Apeibeae</taxon>
        <taxon>Corchorus</taxon>
    </lineage>
</organism>
<dbReference type="Pfam" id="PF01619">
    <property type="entry name" value="Pro_dh"/>
    <property type="match status" value="1"/>
</dbReference>
<proteinExistence type="inferred from homology"/>
<dbReference type="EMBL" id="AWWV01008978">
    <property type="protein sequence ID" value="OMO88516.1"/>
    <property type="molecule type" value="Genomic_DNA"/>
</dbReference>
<dbReference type="GO" id="GO:0010133">
    <property type="term" value="P:L-proline catabolic process to L-glutamate"/>
    <property type="evidence" value="ECO:0007669"/>
    <property type="project" value="TreeGrafter"/>
</dbReference>
<comment type="catalytic activity">
    <reaction evidence="5">
        <text>L-proline + a quinone = (S)-1-pyrroline-5-carboxylate + a quinol + H(+)</text>
        <dbReference type="Rhea" id="RHEA:23784"/>
        <dbReference type="ChEBI" id="CHEBI:15378"/>
        <dbReference type="ChEBI" id="CHEBI:17388"/>
        <dbReference type="ChEBI" id="CHEBI:24646"/>
        <dbReference type="ChEBI" id="CHEBI:60039"/>
        <dbReference type="ChEBI" id="CHEBI:132124"/>
        <dbReference type="EC" id="1.5.5.2"/>
    </reaction>
</comment>
<evidence type="ECO:0000313" key="8">
    <source>
        <dbReference type="Proteomes" id="UP000188268"/>
    </source>
</evidence>
<dbReference type="Proteomes" id="UP000188268">
    <property type="component" value="Unassembled WGS sequence"/>
</dbReference>
<comment type="cofactor">
    <cofactor evidence="5">
        <name>FAD</name>
        <dbReference type="ChEBI" id="CHEBI:57692"/>
    </cofactor>
</comment>
<dbReference type="STRING" id="210143.A0A1R3J149"/>
<dbReference type="EC" id="1.5.5.2" evidence="2 5"/>
<evidence type="ECO:0000256" key="4">
    <source>
        <dbReference type="ARBA" id="ARBA00023062"/>
    </source>
</evidence>
<dbReference type="PANTHER" id="PTHR13914">
    <property type="entry name" value="PROLINE OXIDASE"/>
    <property type="match status" value="1"/>
</dbReference>
<feature type="domain" description="Proline dehydrogenase" evidence="6">
    <location>
        <begin position="189"/>
        <end position="472"/>
    </location>
</feature>
<dbReference type="GO" id="GO:0004657">
    <property type="term" value="F:proline dehydrogenase activity"/>
    <property type="evidence" value="ECO:0007669"/>
    <property type="project" value="UniProtKB-EC"/>
</dbReference>
<keyword evidence="5" id="KW-0285">Flavoprotein</keyword>
<gene>
    <name evidence="7" type="ORF">CCACVL1_08331</name>
</gene>
<dbReference type="OrthoDB" id="5464at2759"/>
<dbReference type="Gene3D" id="3.20.20.220">
    <property type="match status" value="1"/>
</dbReference>
<dbReference type="GO" id="GO:0005739">
    <property type="term" value="C:mitochondrion"/>
    <property type="evidence" value="ECO:0007669"/>
    <property type="project" value="TreeGrafter"/>
</dbReference>
<dbReference type="GO" id="GO:0071949">
    <property type="term" value="F:FAD binding"/>
    <property type="evidence" value="ECO:0007669"/>
    <property type="project" value="TreeGrafter"/>
</dbReference>
<dbReference type="InterPro" id="IPR015659">
    <property type="entry name" value="Proline_oxidase"/>
</dbReference>